<accession>A0A1L0BFH4</accession>
<organism evidence="2 3">
    <name type="scientific">Sungouiella intermedia</name>
    <dbReference type="NCBI Taxonomy" id="45354"/>
    <lineage>
        <taxon>Eukaryota</taxon>
        <taxon>Fungi</taxon>
        <taxon>Dikarya</taxon>
        <taxon>Ascomycota</taxon>
        <taxon>Saccharomycotina</taxon>
        <taxon>Pichiomycetes</taxon>
        <taxon>Metschnikowiaceae</taxon>
        <taxon>Sungouiella</taxon>
    </lineage>
</organism>
<proteinExistence type="predicted"/>
<sequence>MRRREEEKKRRREEEKKRRRQCGEEDIDGEECLKLKNTKWKLRKCSHSGIKIFEMKWIISSYPDLSIPGFSKKKQNESCCLKFPPLSKINEEYQNLEISLKMNPRQIGPISGISATSVILFGSHLDSLGPNFVLWSQLYSLAQLCAMSAITLPFSSNYFGIPSLTSGGTLRIC</sequence>
<evidence type="ECO:0000313" key="3">
    <source>
        <dbReference type="Proteomes" id="UP000182334"/>
    </source>
</evidence>
<evidence type="ECO:0000313" key="2">
    <source>
        <dbReference type="EMBL" id="SGZ50343.1"/>
    </source>
</evidence>
<feature type="region of interest" description="Disordered" evidence="1">
    <location>
        <begin position="1"/>
        <end position="21"/>
    </location>
</feature>
<dbReference type="Proteomes" id="UP000182334">
    <property type="component" value="Chromosome II"/>
</dbReference>
<protein>
    <submittedName>
        <fullName evidence="2">CIC11C00000004410</fullName>
    </submittedName>
</protein>
<dbReference type="AlphaFoldDB" id="A0A1L0BFH4"/>
<name>A0A1L0BFH4_9ASCO</name>
<evidence type="ECO:0000256" key="1">
    <source>
        <dbReference type="SAM" id="MobiDB-lite"/>
    </source>
</evidence>
<gene>
    <name evidence="2" type="ORF">SAMEA4029010_CIC11G00000004410</name>
</gene>
<dbReference type="EMBL" id="LT635757">
    <property type="protein sequence ID" value="SGZ50343.1"/>
    <property type="molecule type" value="Genomic_DNA"/>
</dbReference>
<reference evidence="2 3" key="1">
    <citation type="submission" date="2016-10" db="EMBL/GenBank/DDBJ databases">
        <authorList>
            <person name="de Groot N.N."/>
        </authorList>
    </citation>
    <scope>NUCLEOTIDE SEQUENCE [LARGE SCALE GENOMIC DNA]</scope>
    <source>
        <strain evidence="2 3">CBS 141442</strain>
    </source>
</reference>
<feature type="compositionally biased region" description="Basic and acidic residues" evidence="1">
    <location>
        <begin position="1"/>
        <end position="16"/>
    </location>
</feature>
<keyword evidence="3" id="KW-1185">Reference proteome</keyword>